<feature type="compositionally biased region" description="Acidic residues" evidence="1">
    <location>
        <begin position="1"/>
        <end position="12"/>
    </location>
</feature>
<reference evidence="2" key="1">
    <citation type="submission" date="2022-10" db="EMBL/GenBank/DDBJ databases">
        <authorList>
            <person name="Hyden B.L."/>
            <person name="Feng K."/>
            <person name="Yates T."/>
            <person name="Jawdy S."/>
            <person name="Smart L.B."/>
            <person name="Muchero W."/>
        </authorList>
    </citation>
    <scope>NUCLEOTIDE SEQUENCE</scope>
    <source>
        <tissue evidence="2">Shoot tip</tissue>
    </source>
</reference>
<dbReference type="Proteomes" id="UP001141253">
    <property type="component" value="Chromosome 3"/>
</dbReference>
<evidence type="ECO:0000313" key="3">
    <source>
        <dbReference type="Proteomes" id="UP001141253"/>
    </source>
</evidence>
<protein>
    <submittedName>
        <fullName evidence="2">Uncharacterized protein</fullName>
    </submittedName>
</protein>
<dbReference type="EMBL" id="JAPFFI010000007">
    <property type="protein sequence ID" value="KAJ6388381.1"/>
    <property type="molecule type" value="Genomic_DNA"/>
</dbReference>
<organism evidence="2 3">
    <name type="scientific">Salix suchowensis</name>
    <dbReference type="NCBI Taxonomy" id="1278906"/>
    <lineage>
        <taxon>Eukaryota</taxon>
        <taxon>Viridiplantae</taxon>
        <taxon>Streptophyta</taxon>
        <taxon>Embryophyta</taxon>
        <taxon>Tracheophyta</taxon>
        <taxon>Spermatophyta</taxon>
        <taxon>Magnoliopsida</taxon>
        <taxon>eudicotyledons</taxon>
        <taxon>Gunneridae</taxon>
        <taxon>Pentapetalae</taxon>
        <taxon>rosids</taxon>
        <taxon>fabids</taxon>
        <taxon>Malpighiales</taxon>
        <taxon>Salicaceae</taxon>
        <taxon>Saliceae</taxon>
        <taxon>Salix</taxon>
    </lineage>
</organism>
<evidence type="ECO:0000256" key="1">
    <source>
        <dbReference type="SAM" id="MobiDB-lite"/>
    </source>
</evidence>
<proteinExistence type="predicted"/>
<feature type="compositionally biased region" description="Basic and acidic residues" evidence="1">
    <location>
        <begin position="20"/>
        <end position="32"/>
    </location>
</feature>
<feature type="region of interest" description="Disordered" evidence="1">
    <location>
        <begin position="1"/>
        <end position="32"/>
    </location>
</feature>
<gene>
    <name evidence="2" type="ORF">OIU77_026876</name>
</gene>
<comment type="caution">
    <text evidence="2">The sequence shown here is derived from an EMBL/GenBank/DDBJ whole genome shotgun (WGS) entry which is preliminary data.</text>
</comment>
<name>A0ABQ9BQB1_9ROSI</name>
<accession>A0ABQ9BQB1</accession>
<keyword evidence="3" id="KW-1185">Reference proteome</keyword>
<reference evidence="2" key="2">
    <citation type="journal article" date="2023" name="Int. J. Mol. Sci.">
        <title>De Novo Assembly and Annotation of 11 Diverse Shrub Willow (Salix) Genomes Reveals Novel Gene Organization in Sex-Linked Regions.</title>
        <authorList>
            <person name="Hyden B."/>
            <person name="Feng K."/>
            <person name="Yates T.B."/>
            <person name="Jawdy S."/>
            <person name="Cereghino C."/>
            <person name="Smart L.B."/>
            <person name="Muchero W."/>
        </authorList>
    </citation>
    <scope>NUCLEOTIDE SEQUENCE</scope>
    <source>
        <tissue evidence="2">Shoot tip</tissue>
    </source>
</reference>
<sequence>MFQISENDDAEDAILTQNLEETRVCEEKQGQD</sequence>
<evidence type="ECO:0000313" key="2">
    <source>
        <dbReference type="EMBL" id="KAJ6388381.1"/>
    </source>
</evidence>